<reference evidence="1 2" key="1">
    <citation type="journal article" date="2018" name="Sci. Rep.">
        <title>Genomic signatures of local adaptation to the degree of environmental predictability in rotifers.</title>
        <authorList>
            <person name="Franch-Gras L."/>
            <person name="Hahn C."/>
            <person name="Garcia-Roger E.M."/>
            <person name="Carmona M.J."/>
            <person name="Serra M."/>
            <person name="Gomez A."/>
        </authorList>
    </citation>
    <scope>NUCLEOTIDE SEQUENCE [LARGE SCALE GENOMIC DNA]</scope>
    <source>
        <strain evidence="1">HYR1</strain>
    </source>
</reference>
<dbReference type="AlphaFoldDB" id="A0A3M7QMK2"/>
<organism evidence="1 2">
    <name type="scientific">Brachionus plicatilis</name>
    <name type="common">Marine rotifer</name>
    <name type="synonym">Brachionus muelleri</name>
    <dbReference type="NCBI Taxonomy" id="10195"/>
    <lineage>
        <taxon>Eukaryota</taxon>
        <taxon>Metazoa</taxon>
        <taxon>Spiralia</taxon>
        <taxon>Gnathifera</taxon>
        <taxon>Rotifera</taxon>
        <taxon>Eurotatoria</taxon>
        <taxon>Monogononta</taxon>
        <taxon>Pseudotrocha</taxon>
        <taxon>Ploima</taxon>
        <taxon>Brachionidae</taxon>
        <taxon>Brachionus</taxon>
    </lineage>
</organism>
<dbReference type="Proteomes" id="UP000276133">
    <property type="component" value="Unassembled WGS sequence"/>
</dbReference>
<proteinExistence type="predicted"/>
<gene>
    <name evidence="1" type="ORF">BpHYR1_053782</name>
</gene>
<accession>A0A3M7QMK2</accession>
<keyword evidence="2" id="KW-1185">Reference proteome</keyword>
<dbReference type="EMBL" id="REGN01005744">
    <property type="protein sequence ID" value="RNA12225.1"/>
    <property type="molecule type" value="Genomic_DNA"/>
</dbReference>
<name>A0A3M7QMK2_BRAPC</name>
<sequence length="97" mass="11633">MMMDKSKYAKNSRRRKKILHLLKRIMIEKIQKIEDALNNPSNNAVQRQNLDLREKFNNQLCQHFKKDLKIDHFSIEKDKIIKKLISSVTIPKYLPNN</sequence>
<evidence type="ECO:0000313" key="1">
    <source>
        <dbReference type="EMBL" id="RNA12225.1"/>
    </source>
</evidence>
<comment type="caution">
    <text evidence="1">The sequence shown here is derived from an EMBL/GenBank/DDBJ whole genome shotgun (WGS) entry which is preliminary data.</text>
</comment>
<evidence type="ECO:0000313" key="2">
    <source>
        <dbReference type="Proteomes" id="UP000276133"/>
    </source>
</evidence>
<protein>
    <submittedName>
        <fullName evidence="1">Uncharacterized protein</fullName>
    </submittedName>
</protein>